<comment type="caution">
    <text evidence="1">The sequence shown here is derived from an EMBL/GenBank/DDBJ whole genome shotgun (WGS) entry which is preliminary data.</text>
</comment>
<dbReference type="InterPro" id="IPR052911">
    <property type="entry name" value="Corrinoid_activation_enz"/>
</dbReference>
<feature type="non-terminal residue" evidence="1">
    <location>
        <position position="1"/>
    </location>
</feature>
<name>A0A133UYJ2_9EURY</name>
<proteinExistence type="predicted"/>
<dbReference type="PANTHER" id="PTHR42895">
    <property type="entry name" value="IRON-SULFUR CLUSTER-BINDING PROTEIN-RELATED"/>
    <property type="match status" value="1"/>
</dbReference>
<gene>
    <name evidence="1" type="ORF">AKJ40_03640</name>
</gene>
<dbReference type="PANTHER" id="PTHR42895:SF1">
    <property type="entry name" value="IRON-SULFUR CLUSTER PROTEIN"/>
    <property type="match status" value="1"/>
</dbReference>
<dbReference type="AlphaFoldDB" id="A0A133UYJ2"/>
<protein>
    <submittedName>
        <fullName evidence="1">4Fe-4S ferredoxin</fullName>
    </submittedName>
</protein>
<evidence type="ECO:0000313" key="1">
    <source>
        <dbReference type="EMBL" id="KXA99241.1"/>
    </source>
</evidence>
<dbReference type="Proteomes" id="UP000070341">
    <property type="component" value="Unassembled WGS sequence"/>
</dbReference>
<dbReference type="PATRIC" id="fig|1698270.3.peg.962"/>
<organism evidence="1 2">
    <name type="scientific">candidate division MSBL1 archaeon SCGC-AAA259M10</name>
    <dbReference type="NCBI Taxonomy" id="1698270"/>
    <lineage>
        <taxon>Archaea</taxon>
        <taxon>Methanobacteriati</taxon>
        <taxon>Methanobacteriota</taxon>
        <taxon>candidate division MSBL1</taxon>
    </lineage>
</organism>
<evidence type="ECO:0000313" key="2">
    <source>
        <dbReference type="Proteomes" id="UP000070341"/>
    </source>
</evidence>
<sequence>SEPSSRLKQWPVQLKLVPPQAPFFDGSNLLIVADCVPFAYGNFHTDFLGENSIVVGCPKLDDAEFYVDKLEKIIERNRIEKIKVVHMEVPCCFGLNKIVEDALKSNEKNLEVEDITISVEGEVKTSD</sequence>
<accession>A0A133UYJ2</accession>
<keyword evidence="2" id="KW-1185">Reference proteome</keyword>
<reference evidence="1 2" key="1">
    <citation type="journal article" date="2016" name="Sci. Rep.">
        <title>Metabolic traits of an uncultured archaeal lineage -MSBL1- from brine pools of the Red Sea.</title>
        <authorList>
            <person name="Mwirichia R."/>
            <person name="Alam I."/>
            <person name="Rashid M."/>
            <person name="Vinu M."/>
            <person name="Ba-Alawi W."/>
            <person name="Anthony Kamau A."/>
            <person name="Kamanda Ngugi D."/>
            <person name="Goker M."/>
            <person name="Klenk H.P."/>
            <person name="Bajic V."/>
            <person name="Stingl U."/>
        </authorList>
    </citation>
    <scope>NUCLEOTIDE SEQUENCE [LARGE SCALE GENOMIC DNA]</scope>
    <source>
        <strain evidence="1">SCGC-AAA259M10</strain>
    </source>
</reference>
<dbReference type="EMBL" id="LHXU01000063">
    <property type="protein sequence ID" value="KXA99241.1"/>
    <property type="molecule type" value="Genomic_DNA"/>
</dbReference>